<keyword evidence="8" id="KW-1185">Reference proteome</keyword>
<feature type="disulfide bond" evidence="4">
    <location>
        <begin position="479"/>
        <end position="487"/>
    </location>
</feature>
<dbReference type="InterPro" id="IPR000560">
    <property type="entry name" value="His_Pase_clade-2"/>
</dbReference>
<dbReference type="EMBL" id="QUQM01000007">
    <property type="protein sequence ID" value="KAA8645390.1"/>
    <property type="molecule type" value="Genomic_DNA"/>
</dbReference>
<protein>
    <recommendedName>
        <fullName evidence="10">Phytase</fullName>
    </recommendedName>
</protein>
<keyword evidence="2" id="KW-0325">Glycoprotein</keyword>
<dbReference type="GeneID" id="54329511"/>
<dbReference type="PANTHER" id="PTHR20963">
    <property type="entry name" value="MULTIPLE INOSITOL POLYPHOSPHATE PHOSPHATASE-RELATED"/>
    <property type="match status" value="1"/>
</dbReference>
<dbReference type="Proteomes" id="UP000308092">
    <property type="component" value="Unassembled WGS sequence"/>
</dbReference>
<dbReference type="OrthoDB" id="6509975at2759"/>
<dbReference type="InterPro" id="IPR029033">
    <property type="entry name" value="His_PPase_superfam"/>
</dbReference>
<gene>
    <name evidence="6" type="ORF">ATNIH1004_006809</name>
    <name evidence="7" type="ORF">EYZ11_000437</name>
</gene>
<evidence type="ECO:0000256" key="4">
    <source>
        <dbReference type="PIRSR" id="PIRSR000894-2"/>
    </source>
</evidence>
<dbReference type="InterPro" id="IPR016274">
    <property type="entry name" value="Histidine_acid_Pase_euk"/>
</dbReference>
<keyword evidence="1" id="KW-0378">Hydrolase</keyword>
<dbReference type="RefSeq" id="XP_033424751.1">
    <property type="nucleotide sequence ID" value="XM_033571436.1"/>
</dbReference>
<evidence type="ECO:0008006" key="10">
    <source>
        <dbReference type="Google" id="ProtNLM"/>
    </source>
</evidence>
<evidence type="ECO:0000313" key="7">
    <source>
        <dbReference type="EMBL" id="THD00112.1"/>
    </source>
</evidence>
<dbReference type="GO" id="GO:0003993">
    <property type="term" value="F:acid phosphatase activity"/>
    <property type="evidence" value="ECO:0007669"/>
    <property type="project" value="TreeGrafter"/>
</dbReference>
<dbReference type="AlphaFoldDB" id="A0A4S3JX62"/>
<dbReference type="SUPFAM" id="SSF53254">
    <property type="entry name" value="Phosphoglycerate mutase-like"/>
    <property type="match status" value="1"/>
</dbReference>
<organism evidence="7 8">
    <name type="scientific">Aspergillus tanneri</name>
    <dbReference type="NCBI Taxonomy" id="1220188"/>
    <lineage>
        <taxon>Eukaryota</taxon>
        <taxon>Fungi</taxon>
        <taxon>Dikarya</taxon>
        <taxon>Ascomycota</taxon>
        <taxon>Pezizomycotina</taxon>
        <taxon>Eurotiomycetes</taxon>
        <taxon>Eurotiomycetidae</taxon>
        <taxon>Eurotiales</taxon>
        <taxon>Aspergillaceae</taxon>
        <taxon>Aspergillus</taxon>
        <taxon>Aspergillus subgen. Circumdati</taxon>
    </lineage>
</organism>
<reference evidence="7 8" key="1">
    <citation type="submission" date="2019-03" db="EMBL/GenBank/DDBJ databases">
        <title>The genome sequence of a newly discovered highly antifungal drug resistant Aspergillus species, Aspergillus tanneri NIH 1004.</title>
        <authorList>
            <person name="Mounaud S."/>
            <person name="Singh I."/>
            <person name="Joardar V."/>
            <person name="Pakala S."/>
            <person name="Pakala S."/>
            <person name="Venepally P."/>
            <person name="Hoover J."/>
            <person name="Nierman W."/>
            <person name="Chung J."/>
            <person name="Losada L."/>
        </authorList>
    </citation>
    <scope>NUCLEOTIDE SEQUENCE [LARGE SCALE GENOMIC DNA]</scope>
    <source>
        <strain evidence="7 8">NIH1004</strain>
    </source>
</reference>
<proteinExistence type="predicted"/>
<dbReference type="PIRSF" id="PIRSF000894">
    <property type="entry name" value="Acid_phosphatase"/>
    <property type="match status" value="1"/>
</dbReference>
<evidence type="ECO:0000256" key="5">
    <source>
        <dbReference type="SAM" id="SignalP"/>
    </source>
</evidence>
<dbReference type="VEuPathDB" id="FungiDB:EYZ11_000437"/>
<comment type="caution">
    <text evidence="7">The sequence shown here is derived from an EMBL/GenBank/DDBJ whole genome shotgun (WGS) entry which is preliminary data.</text>
</comment>
<feature type="active site" description="Nucleophile" evidence="3">
    <location>
        <position position="80"/>
    </location>
</feature>
<dbReference type="Pfam" id="PF00328">
    <property type="entry name" value="His_Phos_2"/>
    <property type="match status" value="1"/>
</dbReference>
<feature type="signal peptide" evidence="5">
    <location>
        <begin position="1"/>
        <end position="21"/>
    </location>
</feature>
<feature type="active site" description="Proton donor" evidence="3">
    <location>
        <position position="380"/>
    </location>
</feature>
<feature type="chain" id="PRO_5036358522" description="Phytase" evidence="5">
    <location>
        <begin position="22"/>
        <end position="525"/>
    </location>
</feature>
<evidence type="ECO:0000313" key="8">
    <source>
        <dbReference type="Proteomes" id="UP000308092"/>
    </source>
</evidence>
<dbReference type="EMBL" id="SOSA01000006">
    <property type="protein sequence ID" value="THD00112.1"/>
    <property type="molecule type" value="Genomic_DNA"/>
</dbReference>
<keyword evidence="5" id="KW-0732">Signal</keyword>
<keyword evidence="4" id="KW-1015">Disulfide bond</keyword>
<dbReference type="STRING" id="1220188.A0A4S3JX62"/>
<evidence type="ECO:0000256" key="3">
    <source>
        <dbReference type="PIRSR" id="PIRSR000894-1"/>
    </source>
</evidence>
<reference evidence="6 9" key="2">
    <citation type="submission" date="2019-08" db="EMBL/GenBank/DDBJ databases">
        <title>The genome sequence of a newly discovered highly antifungal drug resistant Aspergillus species, Aspergillus tanneri NIH 1004.</title>
        <authorList>
            <person name="Mounaud S."/>
            <person name="Singh I."/>
            <person name="Joardar V."/>
            <person name="Pakala S."/>
            <person name="Pakala S."/>
            <person name="Venepally P."/>
            <person name="Chung J.K."/>
            <person name="Losada L."/>
            <person name="Nierman W.C."/>
        </authorList>
    </citation>
    <scope>NUCLEOTIDE SEQUENCE [LARGE SCALE GENOMIC DNA]</scope>
    <source>
        <strain evidence="6 9">NIH1004</strain>
    </source>
</reference>
<dbReference type="Proteomes" id="UP000324241">
    <property type="component" value="Unassembled WGS sequence"/>
</dbReference>
<accession>A0A4S3JX62</accession>
<dbReference type="PANTHER" id="PTHR20963:SF43">
    <property type="entry name" value="PUTATIVE (AFU_ORTHOLOGUE AFUA_7G01240)-RELATED"/>
    <property type="match status" value="1"/>
</dbReference>
<evidence type="ECO:0000313" key="9">
    <source>
        <dbReference type="Proteomes" id="UP000324241"/>
    </source>
</evidence>
<evidence type="ECO:0000256" key="2">
    <source>
        <dbReference type="ARBA" id="ARBA00023180"/>
    </source>
</evidence>
<sequence length="525" mass="56969">MHQFLSSSVAALAILALGGNASPVSSSAPPAPTGTVFPSGFDITSSWANLSPWKEPQGFNVSKGVPRGCELSQAHVLHRHAQRYPTSFRLDGGGIDAFSQKLGNYSSQHNTRDIGKGPLSFLNDWDDLLGKDTLLPKGAATEATSGANIWSKYGRFLYRAGSGVERWNSSLNVYPDGTERPKPIFRTTTQGRILESARWWLSGFFDNEGANSSYSEYDLVIIPEGNGYNNTLGSDHSCPGDKTAGANAGTEFIPIFAKNAVARLSQYLPADFNLTPFDVASMMGLCPYEYATMGRSSFCALFTEQEWRDYAYGVDMQFYGNFGFGAATGRAQGIGYVLELAARLEGKTISYSDTSINTTWDKSPDTFPLHQPLYMDMSHDTVIVGILAALGLQYFKYGPHGLPSTVPHAIPKTFNLNEVTPFGANIVSEVWTCPTETSFDHLDGAMYSNPDLSSTPGTKDYIRFVLNGAPVPVDGVVGCEDGKNGFCPVEDFLKGVPKLKEVAMYQYACFGDYPTGKQVGDGHPE</sequence>
<evidence type="ECO:0000256" key="1">
    <source>
        <dbReference type="ARBA" id="ARBA00022801"/>
    </source>
</evidence>
<feature type="disulfide bond" evidence="4">
    <location>
        <begin position="286"/>
        <end position="299"/>
    </location>
</feature>
<name>A0A4S3JX62_9EURO</name>
<dbReference type="FunFam" id="3.40.50.1240:FF:000045">
    <property type="entry name" value="Extracellular phytase, putative"/>
    <property type="match status" value="1"/>
</dbReference>
<dbReference type="CDD" id="cd07061">
    <property type="entry name" value="HP_HAP_like"/>
    <property type="match status" value="1"/>
</dbReference>
<evidence type="ECO:0000313" key="6">
    <source>
        <dbReference type="EMBL" id="KAA8645390.1"/>
    </source>
</evidence>
<dbReference type="Gene3D" id="3.40.50.1240">
    <property type="entry name" value="Phosphoglycerate mutase-like"/>
    <property type="match status" value="1"/>
</dbReference>
<feature type="disulfide bond" evidence="4">
    <location>
        <begin position="69"/>
        <end position="433"/>
    </location>
</feature>